<dbReference type="RefSeq" id="WP_244185056.1">
    <property type="nucleotide sequence ID" value="NZ_JBEEWF010000010.1"/>
</dbReference>
<dbReference type="SUPFAM" id="SSF140693">
    <property type="entry name" value="IpaD-like"/>
    <property type="match status" value="1"/>
</dbReference>
<dbReference type="Proteomes" id="UP001436462">
    <property type="component" value="Unassembled WGS sequence"/>
</dbReference>
<name>A0ABV1LF50_9GAMM</name>
<evidence type="ECO:0000256" key="2">
    <source>
        <dbReference type="ARBA" id="ARBA00007741"/>
    </source>
</evidence>
<evidence type="ECO:0000256" key="1">
    <source>
        <dbReference type="ARBA" id="ARBA00004613"/>
    </source>
</evidence>
<keyword evidence="5" id="KW-0175">Coiled coil</keyword>
<sequence>MAKAIDSGMSNIASHSKIYSSDNNVVSTSKNEKTVLDDMNELLINIRREKKDFDLEHWISCNNLKGKTEREIYVSLSAQYDKNVIFHNQCLNTIKKLEPIIKDEIADAGYSTDSLSDFFYEVKQSIVVGKNDYLDVLKDVFSNYMNYVRDLREAITSIIQYTKAGKKDGYIAINYIELKKILENVKKEYQEKLREKSFFYTKILFEYQNDGNYIRKIGKNLISYKDKEQIHQSLNAIEKLLTDIKGIKVIKENHASEIKNDIGLNFIGHIDFDDLDNFLSKINTDISMDGVLSDAEIEKKREQLLYDNTSLFGLVRPGFDIEEEMRKVKEDNENKKEEAKYKNILQTEFDLFKKSLDSLEKRMNSNLDELSKKYSSANSNYDNFVKIVSSTMNTLLEMAKGFLRF</sequence>
<evidence type="ECO:0000256" key="4">
    <source>
        <dbReference type="ARBA" id="ARBA00023026"/>
    </source>
</evidence>
<comment type="similarity">
    <text evidence="2">Belongs to the invasin protein D family.</text>
</comment>
<dbReference type="InterPro" id="IPR036708">
    <property type="entry name" value="BipD-like_sf"/>
</dbReference>
<gene>
    <name evidence="6" type="ORF">ABN253_15155</name>
</gene>
<proteinExistence type="inferred from homology"/>
<evidence type="ECO:0000256" key="5">
    <source>
        <dbReference type="ARBA" id="ARBA00023054"/>
    </source>
</evidence>
<dbReference type="EMBL" id="JBEEWF010000010">
    <property type="protein sequence ID" value="MEQ5349515.1"/>
    <property type="molecule type" value="Genomic_DNA"/>
</dbReference>
<accession>A0ABV1LF50</accession>
<comment type="subcellular location">
    <subcellularLocation>
        <location evidence="1">Secreted</location>
    </subcellularLocation>
</comment>
<keyword evidence="7" id="KW-1185">Reference proteome</keyword>
<keyword evidence="3" id="KW-0964">Secreted</keyword>
<dbReference type="Pfam" id="PF06511">
    <property type="entry name" value="T3SS_TC"/>
    <property type="match status" value="1"/>
</dbReference>
<protein>
    <submittedName>
        <fullName evidence="6">IpaD/SipD/SspD family type III secretion system needle tip protein</fullName>
    </submittedName>
</protein>
<evidence type="ECO:0000256" key="3">
    <source>
        <dbReference type="ARBA" id="ARBA00022525"/>
    </source>
</evidence>
<comment type="caution">
    <text evidence="6">The sequence shown here is derived from an EMBL/GenBank/DDBJ whole genome shotgun (WGS) entry which is preliminary data.</text>
</comment>
<dbReference type="Gene3D" id="1.20.1710.10">
    <property type="entry name" value="IpaD-like"/>
    <property type="match status" value="1"/>
</dbReference>
<dbReference type="InterPro" id="IPR009483">
    <property type="entry name" value="IpaD/BipD/SipD"/>
</dbReference>
<reference evidence="6 7" key="1">
    <citation type="submission" date="2024-04" db="EMBL/GenBank/DDBJ databases">
        <title>Role of Flies in the Dissemination of Carbapenem-Resistant Enterobacteriaceae (CRE): An Epidemiological and Genomic Study in China.</title>
        <authorList>
            <person name="Kaichao C."/>
            <person name="Zhang R."/>
            <person name="Chen S."/>
        </authorList>
    </citation>
    <scope>NUCLEOTIDE SEQUENCE [LARGE SCALE GENOMIC DNA]</scope>
    <source>
        <strain evidence="7">fly-1011</strain>
    </source>
</reference>
<evidence type="ECO:0000313" key="6">
    <source>
        <dbReference type="EMBL" id="MEQ5349515.1"/>
    </source>
</evidence>
<organism evidence="6 7">
    <name type="scientific">Proteus genomosp. 6</name>
    <dbReference type="NCBI Taxonomy" id="1311820"/>
    <lineage>
        <taxon>Bacteria</taxon>
        <taxon>Pseudomonadati</taxon>
        <taxon>Pseudomonadota</taxon>
        <taxon>Gammaproteobacteria</taxon>
        <taxon>Enterobacterales</taxon>
        <taxon>Morganellaceae</taxon>
        <taxon>Proteus</taxon>
    </lineage>
</organism>
<evidence type="ECO:0000313" key="7">
    <source>
        <dbReference type="Proteomes" id="UP001436462"/>
    </source>
</evidence>
<keyword evidence="4" id="KW-0843">Virulence</keyword>